<sequence length="215" mass="23790">MFKNKKLNHIAFGLLAIILVVGVTTGVKIIQGRNNELFTTENTDEIDVDILFGENDSNTEEAIDEKEEIESDILDEVTEGEKPVTSNENSNPTIIPESNNTNGNQNGNSGSPSISETITATNPNVSEPAPTTQSPSIQDAPQLYREAVVESFDDDELGKKALAYFRNKYGDHPGAKDAKAEVVNFGCHMEIYIHNDEEVFLGLAYFDGEFYEFQY</sequence>
<evidence type="ECO:0000313" key="2">
    <source>
        <dbReference type="EMBL" id="TCT16153.1"/>
    </source>
</evidence>
<dbReference type="OrthoDB" id="1956954at2"/>
<dbReference type="RefSeq" id="WP_132250324.1">
    <property type="nucleotide sequence ID" value="NZ_SMAL01000002.1"/>
</dbReference>
<dbReference type="EMBL" id="SMAL01000002">
    <property type="protein sequence ID" value="TCT16153.1"/>
    <property type="molecule type" value="Genomic_DNA"/>
</dbReference>
<feature type="compositionally biased region" description="Acidic residues" evidence="1">
    <location>
        <begin position="58"/>
        <end position="78"/>
    </location>
</feature>
<evidence type="ECO:0000256" key="1">
    <source>
        <dbReference type="SAM" id="MobiDB-lite"/>
    </source>
</evidence>
<evidence type="ECO:0000313" key="3">
    <source>
        <dbReference type="Proteomes" id="UP000294902"/>
    </source>
</evidence>
<proteinExistence type="predicted"/>
<dbReference type="Proteomes" id="UP000294902">
    <property type="component" value="Unassembled WGS sequence"/>
</dbReference>
<gene>
    <name evidence="2" type="ORF">EDC18_102169</name>
</gene>
<organism evidence="2 3">
    <name type="scientific">Natranaerovirga pectinivora</name>
    <dbReference type="NCBI Taxonomy" id="682400"/>
    <lineage>
        <taxon>Bacteria</taxon>
        <taxon>Bacillati</taxon>
        <taxon>Bacillota</taxon>
        <taxon>Clostridia</taxon>
        <taxon>Lachnospirales</taxon>
        <taxon>Natranaerovirgaceae</taxon>
        <taxon>Natranaerovirga</taxon>
    </lineage>
</organism>
<comment type="caution">
    <text evidence="2">The sequence shown here is derived from an EMBL/GenBank/DDBJ whole genome shotgun (WGS) entry which is preliminary data.</text>
</comment>
<accession>A0A4R3MMH4</accession>
<feature type="region of interest" description="Disordered" evidence="1">
    <location>
        <begin position="58"/>
        <end position="140"/>
    </location>
</feature>
<keyword evidence="3" id="KW-1185">Reference proteome</keyword>
<feature type="compositionally biased region" description="Polar residues" evidence="1">
    <location>
        <begin position="116"/>
        <end position="139"/>
    </location>
</feature>
<protein>
    <submittedName>
        <fullName evidence="2">Uncharacterized protein</fullName>
    </submittedName>
</protein>
<reference evidence="2 3" key="1">
    <citation type="submission" date="2019-03" db="EMBL/GenBank/DDBJ databases">
        <title>Genomic Encyclopedia of Type Strains, Phase IV (KMG-IV): sequencing the most valuable type-strain genomes for metagenomic binning, comparative biology and taxonomic classification.</title>
        <authorList>
            <person name="Goeker M."/>
        </authorList>
    </citation>
    <scope>NUCLEOTIDE SEQUENCE [LARGE SCALE GENOMIC DNA]</scope>
    <source>
        <strain evidence="2 3">DSM 24629</strain>
    </source>
</reference>
<feature type="compositionally biased region" description="Low complexity" evidence="1">
    <location>
        <begin position="98"/>
        <end position="115"/>
    </location>
</feature>
<dbReference type="AlphaFoldDB" id="A0A4R3MMH4"/>
<name>A0A4R3MMH4_9FIRM</name>
<feature type="compositionally biased region" description="Polar residues" evidence="1">
    <location>
        <begin position="84"/>
        <end position="97"/>
    </location>
</feature>